<evidence type="ECO:0000259" key="2">
    <source>
        <dbReference type="Pfam" id="PF01035"/>
    </source>
</evidence>
<dbReference type="InterPro" id="IPR036217">
    <property type="entry name" value="MethylDNA_cys_MeTrfase_DNAb"/>
</dbReference>
<dbReference type="PANTHER" id="PTHR42942">
    <property type="entry name" value="6-O-METHYLGUANINE DNA METHYLTRANSFERASE"/>
    <property type="match status" value="1"/>
</dbReference>
<dbReference type="Pfam" id="PF01035">
    <property type="entry name" value="DNA_binding_1"/>
    <property type="match status" value="1"/>
</dbReference>
<dbReference type="InterPro" id="IPR036388">
    <property type="entry name" value="WH-like_DNA-bd_sf"/>
</dbReference>
<dbReference type="GO" id="GO:0032259">
    <property type="term" value="P:methylation"/>
    <property type="evidence" value="ECO:0007669"/>
    <property type="project" value="UniProtKB-KW"/>
</dbReference>
<organism evidence="3 4">
    <name type="scientific">Chitinophaga agrisoli</name>
    <dbReference type="NCBI Taxonomy" id="2607653"/>
    <lineage>
        <taxon>Bacteria</taxon>
        <taxon>Pseudomonadati</taxon>
        <taxon>Bacteroidota</taxon>
        <taxon>Chitinophagia</taxon>
        <taxon>Chitinophagales</taxon>
        <taxon>Chitinophagaceae</taxon>
        <taxon>Chitinophaga</taxon>
    </lineage>
</organism>
<feature type="domain" description="Methylated-DNA-[protein]-cysteine S-methyltransferase DNA binding" evidence="2">
    <location>
        <begin position="24"/>
        <end position="97"/>
    </location>
</feature>
<dbReference type="GO" id="GO:0008168">
    <property type="term" value="F:methyltransferase activity"/>
    <property type="evidence" value="ECO:0007669"/>
    <property type="project" value="UniProtKB-KW"/>
</dbReference>
<keyword evidence="4" id="KW-1185">Reference proteome</keyword>
<evidence type="ECO:0000313" key="4">
    <source>
        <dbReference type="Proteomes" id="UP000324611"/>
    </source>
</evidence>
<dbReference type="Proteomes" id="UP000324611">
    <property type="component" value="Unassembled WGS sequence"/>
</dbReference>
<accession>A0A5B2W0S4</accession>
<dbReference type="AlphaFoldDB" id="A0A5B2W0S4"/>
<dbReference type="InterPro" id="IPR014048">
    <property type="entry name" value="MethylDNA_cys_MeTrfase_DNA-bd"/>
</dbReference>
<dbReference type="InterPro" id="IPR052520">
    <property type="entry name" value="ATL_DNA_repair"/>
</dbReference>
<keyword evidence="1" id="KW-0227">DNA damage</keyword>
<gene>
    <name evidence="3" type="ORF">F0L74_08825</name>
</gene>
<dbReference type="SUPFAM" id="SSF46767">
    <property type="entry name" value="Methylated DNA-protein cysteine methyltransferase, C-terminal domain"/>
    <property type="match status" value="1"/>
</dbReference>
<reference evidence="3 4" key="1">
    <citation type="submission" date="2019-09" db="EMBL/GenBank/DDBJ databases">
        <title>Chitinophaga ginsengihumi sp. nov., isolated from soil of ginseng rhizosphere.</title>
        <authorList>
            <person name="Lee J."/>
        </authorList>
    </citation>
    <scope>NUCLEOTIDE SEQUENCE [LARGE SCALE GENOMIC DNA]</scope>
    <source>
        <strain evidence="3 4">BN140078</strain>
    </source>
</reference>
<dbReference type="Gene3D" id="1.10.10.10">
    <property type="entry name" value="Winged helix-like DNA-binding domain superfamily/Winged helix DNA-binding domain"/>
    <property type="match status" value="1"/>
</dbReference>
<evidence type="ECO:0000256" key="1">
    <source>
        <dbReference type="ARBA" id="ARBA00022763"/>
    </source>
</evidence>
<proteinExistence type="predicted"/>
<dbReference type="PANTHER" id="PTHR42942:SF1">
    <property type="entry name" value="ALKYLTRANSFERASE-LIKE PROTEIN 1"/>
    <property type="match status" value="1"/>
</dbReference>
<reference evidence="3 4" key="2">
    <citation type="submission" date="2019-09" db="EMBL/GenBank/DDBJ databases">
        <authorList>
            <person name="Jin C."/>
        </authorList>
    </citation>
    <scope>NUCLEOTIDE SEQUENCE [LARGE SCALE GENOMIC DNA]</scope>
    <source>
        <strain evidence="3 4">BN140078</strain>
    </source>
</reference>
<evidence type="ECO:0000313" key="3">
    <source>
        <dbReference type="EMBL" id="KAA2243859.1"/>
    </source>
</evidence>
<name>A0A5B2W0S4_9BACT</name>
<dbReference type="GO" id="GO:0006281">
    <property type="term" value="P:DNA repair"/>
    <property type="evidence" value="ECO:0007669"/>
    <property type="project" value="InterPro"/>
</dbReference>
<sequence length="118" mass="12762">MKERLMPVKPSGKKDEPVSMVDLIHDLVRHIPKGRVTSYGAVAKVLGVPNPRMVGHAMGVSASNGKAYPAHRVVNSAGRLSGGHQDGRKQALEKEGVVVKGDKIIDFKTLFWDPAVEL</sequence>
<protein>
    <submittedName>
        <fullName evidence="3">Cysteine methyltransferase</fullName>
    </submittedName>
</protein>
<comment type="caution">
    <text evidence="3">The sequence shown here is derived from an EMBL/GenBank/DDBJ whole genome shotgun (WGS) entry which is preliminary data.</text>
</comment>
<keyword evidence="3" id="KW-0489">Methyltransferase</keyword>
<keyword evidence="3" id="KW-0808">Transferase</keyword>
<dbReference type="CDD" id="cd06445">
    <property type="entry name" value="ATase"/>
    <property type="match status" value="1"/>
</dbReference>
<dbReference type="EMBL" id="VUOC01000002">
    <property type="protein sequence ID" value="KAA2243859.1"/>
    <property type="molecule type" value="Genomic_DNA"/>
</dbReference>